<protein>
    <submittedName>
        <fullName evidence="1">Uncharacterized protein</fullName>
    </submittedName>
</protein>
<evidence type="ECO:0000313" key="2">
    <source>
        <dbReference type="Proteomes" id="UP000612362"/>
    </source>
</evidence>
<accession>A0A8J3MP19</accession>
<dbReference type="AlphaFoldDB" id="A0A8J3MP19"/>
<organism evidence="1 2">
    <name type="scientific">Ktedonospora formicarum</name>
    <dbReference type="NCBI Taxonomy" id="2778364"/>
    <lineage>
        <taxon>Bacteria</taxon>
        <taxon>Bacillati</taxon>
        <taxon>Chloroflexota</taxon>
        <taxon>Ktedonobacteria</taxon>
        <taxon>Ktedonobacterales</taxon>
        <taxon>Ktedonobacteraceae</taxon>
        <taxon>Ktedonospora</taxon>
    </lineage>
</organism>
<dbReference type="EMBL" id="BNJF01000001">
    <property type="protein sequence ID" value="GHO42475.1"/>
    <property type="molecule type" value="Genomic_DNA"/>
</dbReference>
<proteinExistence type="predicted"/>
<comment type="caution">
    <text evidence="1">The sequence shown here is derived from an EMBL/GenBank/DDBJ whole genome shotgun (WGS) entry which is preliminary data.</text>
</comment>
<evidence type="ECO:0000313" key="1">
    <source>
        <dbReference type="EMBL" id="GHO42475.1"/>
    </source>
</evidence>
<dbReference type="Proteomes" id="UP000612362">
    <property type="component" value="Unassembled WGS sequence"/>
</dbReference>
<sequence>MGGGWQLLGRSIVHISGSRYYTYITEIRKGAGMKVIFRSKDFASIDGAGFGFNHRRPMSAPWHYQGRVQHRNWQGTYECYWEKSAKSSPLASQELFWTVRGDARLFGLAAALKSLGLTVDVEQDN</sequence>
<reference evidence="1" key="1">
    <citation type="submission" date="2020-10" db="EMBL/GenBank/DDBJ databases">
        <title>Taxonomic study of unclassified bacteria belonging to the class Ktedonobacteria.</title>
        <authorList>
            <person name="Yabe S."/>
            <person name="Wang C.M."/>
            <person name="Zheng Y."/>
            <person name="Sakai Y."/>
            <person name="Cavaletti L."/>
            <person name="Monciardini P."/>
            <person name="Donadio S."/>
        </authorList>
    </citation>
    <scope>NUCLEOTIDE SEQUENCE</scope>
    <source>
        <strain evidence="1">SOSP1-1</strain>
    </source>
</reference>
<keyword evidence="2" id="KW-1185">Reference proteome</keyword>
<name>A0A8J3MP19_9CHLR</name>
<gene>
    <name evidence="1" type="ORF">KSX_06380</name>
</gene>